<keyword evidence="3" id="KW-1185">Reference proteome</keyword>
<accession>A0ABV9FL25</accession>
<dbReference type="RefSeq" id="WP_378100436.1">
    <property type="nucleotide sequence ID" value="NZ_JBHSEP010000020.1"/>
</dbReference>
<protein>
    <submittedName>
        <fullName evidence="2">EAL domain-containing protein</fullName>
    </submittedName>
</protein>
<evidence type="ECO:0000259" key="1">
    <source>
        <dbReference type="PROSITE" id="PS50883"/>
    </source>
</evidence>
<dbReference type="SUPFAM" id="SSF103190">
    <property type="entry name" value="Sensory domain-like"/>
    <property type="match status" value="1"/>
</dbReference>
<dbReference type="InterPro" id="IPR018842">
    <property type="entry name" value="YkuI_C"/>
</dbReference>
<dbReference type="SUPFAM" id="SSF141868">
    <property type="entry name" value="EAL domain-like"/>
    <property type="match status" value="1"/>
</dbReference>
<dbReference type="PANTHER" id="PTHR33121:SF82">
    <property type="entry name" value="SIGNAL TRANSDUCTION PROTEIN CONTAINING A EAL DOMAIN"/>
    <property type="match status" value="1"/>
</dbReference>
<dbReference type="PANTHER" id="PTHR33121">
    <property type="entry name" value="CYCLIC DI-GMP PHOSPHODIESTERASE PDEF"/>
    <property type="match status" value="1"/>
</dbReference>
<dbReference type="InterPro" id="IPR001633">
    <property type="entry name" value="EAL_dom"/>
</dbReference>
<dbReference type="EMBL" id="JBHSEP010000020">
    <property type="protein sequence ID" value="MFC4600914.1"/>
    <property type="molecule type" value="Genomic_DNA"/>
</dbReference>
<dbReference type="InterPro" id="IPR050706">
    <property type="entry name" value="Cyclic-di-GMP_PDE-like"/>
</dbReference>
<feature type="domain" description="EAL" evidence="1">
    <location>
        <begin position="3"/>
        <end position="256"/>
    </location>
</feature>
<dbReference type="Pfam" id="PF00563">
    <property type="entry name" value="EAL"/>
    <property type="match status" value="1"/>
</dbReference>
<evidence type="ECO:0000313" key="2">
    <source>
        <dbReference type="EMBL" id="MFC4600914.1"/>
    </source>
</evidence>
<evidence type="ECO:0000313" key="3">
    <source>
        <dbReference type="Proteomes" id="UP001596028"/>
    </source>
</evidence>
<reference evidence="3" key="1">
    <citation type="journal article" date="2019" name="Int. J. Syst. Evol. Microbiol.">
        <title>The Global Catalogue of Microorganisms (GCM) 10K type strain sequencing project: providing services to taxonomists for standard genome sequencing and annotation.</title>
        <authorList>
            <consortium name="The Broad Institute Genomics Platform"/>
            <consortium name="The Broad Institute Genome Sequencing Center for Infectious Disease"/>
            <person name="Wu L."/>
            <person name="Ma J."/>
        </authorList>
    </citation>
    <scope>NUCLEOTIDE SEQUENCE [LARGE SCALE GENOMIC DNA]</scope>
    <source>
        <strain evidence="3">CCUG 49571</strain>
    </source>
</reference>
<dbReference type="InterPro" id="IPR029151">
    <property type="entry name" value="Sensor-like_sf"/>
</dbReference>
<name>A0ABV9FL25_9BACL</name>
<dbReference type="Gene3D" id="3.30.450.20">
    <property type="entry name" value="PAS domain"/>
    <property type="match status" value="1"/>
</dbReference>
<gene>
    <name evidence="2" type="ORF">ACFO3S_21900</name>
</gene>
<dbReference type="InterPro" id="IPR035919">
    <property type="entry name" value="EAL_sf"/>
</dbReference>
<dbReference type="SMART" id="SM00052">
    <property type="entry name" value="EAL"/>
    <property type="match status" value="1"/>
</dbReference>
<comment type="caution">
    <text evidence="2">The sequence shown here is derived from an EMBL/GenBank/DDBJ whole genome shotgun (WGS) entry which is preliminary data.</text>
</comment>
<organism evidence="2 3">
    <name type="scientific">Cohnella hongkongensis</name>
    <dbReference type="NCBI Taxonomy" id="178337"/>
    <lineage>
        <taxon>Bacteria</taxon>
        <taxon>Bacillati</taxon>
        <taxon>Bacillota</taxon>
        <taxon>Bacilli</taxon>
        <taxon>Bacillales</taxon>
        <taxon>Paenibacillaceae</taxon>
        <taxon>Cohnella</taxon>
    </lineage>
</organism>
<dbReference type="PROSITE" id="PS50883">
    <property type="entry name" value="EAL"/>
    <property type="match status" value="1"/>
</dbReference>
<proteinExistence type="predicted"/>
<sequence>MSIQPDRKVISRHYPQGQLLAYFQPVVAMESRAIVGYEALGRERIDGAVRSLGPFFADQNVSVEDHVRIDRLLREQAIARLSELADPPMLFVNLKPSWIYHHYKSTGELHTLRLLRQYGVDPRKVCIELTEDEFGDSMSELTRIVELYREAGCQIAIDDIGTGFSNFDRIARIQPNLLKVDIHLMKKSATHSGYLGVLRSFSNLAEQIGASLLLEGVETSQDLKRAIQAGARYVQGYLFSQAQPDFQERHAFTPLIEAELDAHRLLIKETRLRWQNIGNRLIGLVRESGIRELLERRLPDNGEEAELADEAIRLLLPRLDDSCMRVYLCRTTGIQLSANHSRTDAESWKVDLEYRFADWSWRPYFIPHLSHEDAPESEAKISGKYADLDTHLWIRTVSIPINDELVLLMDVVDAFE</sequence>
<dbReference type="Proteomes" id="UP001596028">
    <property type="component" value="Unassembled WGS sequence"/>
</dbReference>
<dbReference type="Gene3D" id="3.20.20.450">
    <property type="entry name" value="EAL domain"/>
    <property type="match status" value="1"/>
</dbReference>
<dbReference type="CDD" id="cd01948">
    <property type="entry name" value="EAL"/>
    <property type="match status" value="1"/>
</dbReference>
<dbReference type="Pfam" id="PF10388">
    <property type="entry name" value="YkuI_C"/>
    <property type="match status" value="1"/>
</dbReference>